<keyword evidence="2" id="KW-1185">Reference proteome</keyword>
<accession>A0A4Q9DQA0</accession>
<sequence length="196" mass="22472">MVNPSFQNCKKLWYIVNTQLADCTLEYNIRVANRMVIQSGEKLFQAINEIIQPHMAGLDDETLQQLTDAVAAAINQHEARLRALVLDPNEPGELINIFVDEILYIDTDKKRRIVHHHKNGADYMEAASLNDFNESVSFFEHGFRMLDNSNFVNVDLARSFNKTRGEVYFDENQRKAASVARTHASLLQHELKIRGL</sequence>
<proteinExistence type="predicted"/>
<protein>
    <submittedName>
        <fullName evidence="1">Uncharacterized protein</fullName>
    </submittedName>
</protein>
<dbReference type="Gene3D" id="2.40.50.1020">
    <property type="entry name" value="LytTr DNA-binding domain"/>
    <property type="match status" value="1"/>
</dbReference>
<gene>
    <name evidence="1" type="ORF">EYB31_13890</name>
</gene>
<name>A0A4Q9DQA0_9BACL</name>
<comment type="caution">
    <text evidence="1">The sequence shown here is derived from an EMBL/GenBank/DDBJ whole genome shotgun (WGS) entry which is preliminary data.</text>
</comment>
<reference evidence="1 2" key="1">
    <citation type="submission" date="2019-02" db="EMBL/GenBank/DDBJ databases">
        <title>Paenibacillus sp. nov., isolated from surface-sterilized tissue of Thalictrum simplex L.</title>
        <authorList>
            <person name="Tuo L."/>
        </authorList>
    </citation>
    <scope>NUCLEOTIDE SEQUENCE [LARGE SCALE GENOMIC DNA]</scope>
    <source>
        <strain evidence="1 2">N2SHLJ1</strain>
    </source>
</reference>
<organism evidence="1 2">
    <name type="scientific">Paenibacillus thalictri</name>
    <dbReference type="NCBI Taxonomy" id="2527873"/>
    <lineage>
        <taxon>Bacteria</taxon>
        <taxon>Bacillati</taxon>
        <taxon>Bacillota</taxon>
        <taxon>Bacilli</taxon>
        <taxon>Bacillales</taxon>
        <taxon>Paenibacillaceae</taxon>
        <taxon>Paenibacillus</taxon>
    </lineage>
</organism>
<dbReference type="EMBL" id="SIRE01000009">
    <property type="protein sequence ID" value="TBL78588.1"/>
    <property type="molecule type" value="Genomic_DNA"/>
</dbReference>
<dbReference type="RefSeq" id="WP_131013944.1">
    <property type="nucleotide sequence ID" value="NZ_SIRE01000009.1"/>
</dbReference>
<dbReference type="AlphaFoldDB" id="A0A4Q9DQA0"/>
<evidence type="ECO:0000313" key="2">
    <source>
        <dbReference type="Proteomes" id="UP000293142"/>
    </source>
</evidence>
<dbReference type="Proteomes" id="UP000293142">
    <property type="component" value="Unassembled WGS sequence"/>
</dbReference>
<dbReference type="OrthoDB" id="2080915at2"/>
<evidence type="ECO:0000313" key="1">
    <source>
        <dbReference type="EMBL" id="TBL78588.1"/>
    </source>
</evidence>